<sequence>MSLSASALSDQVTEQGELLLADGEVSGIPLVYEVEDVQARGTE</sequence>
<proteinExistence type="predicted"/>
<dbReference type="Proteomes" id="UP000315750">
    <property type="component" value="Chromosome"/>
</dbReference>
<dbReference type="KEGG" id="amuc:Pan181_28910"/>
<dbReference type="EMBL" id="CP036278">
    <property type="protein sequence ID" value="QDU56681.1"/>
    <property type="molecule type" value="Genomic_DNA"/>
</dbReference>
<dbReference type="AlphaFoldDB" id="A0A518APP6"/>
<gene>
    <name evidence="1" type="ORF">Pan181_28910</name>
</gene>
<reference evidence="1 2" key="1">
    <citation type="submission" date="2019-02" db="EMBL/GenBank/DDBJ databases">
        <title>Deep-cultivation of Planctomycetes and their phenomic and genomic characterization uncovers novel biology.</title>
        <authorList>
            <person name="Wiegand S."/>
            <person name="Jogler M."/>
            <person name="Boedeker C."/>
            <person name="Pinto D."/>
            <person name="Vollmers J."/>
            <person name="Rivas-Marin E."/>
            <person name="Kohn T."/>
            <person name="Peeters S.H."/>
            <person name="Heuer A."/>
            <person name="Rast P."/>
            <person name="Oberbeckmann S."/>
            <person name="Bunk B."/>
            <person name="Jeske O."/>
            <person name="Meyerdierks A."/>
            <person name="Storesund J.E."/>
            <person name="Kallscheuer N."/>
            <person name="Luecker S."/>
            <person name="Lage O.M."/>
            <person name="Pohl T."/>
            <person name="Merkel B.J."/>
            <person name="Hornburger P."/>
            <person name="Mueller R.-W."/>
            <person name="Bruemmer F."/>
            <person name="Labrenz M."/>
            <person name="Spormann A.M."/>
            <person name="Op den Camp H."/>
            <person name="Overmann J."/>
            <person name="Amann R."/>
            <person name="Jetten M.S.M."/>
            <person name="Mascher T."/>
            <person name="Medema M.H."/>
            <person name="Devos D.P."/>
            <person name="Kaster A.-K."/>
            <person name="Ovreas L."/>
            <person name="Rohde M."/>
            <person name="Galperin M.Y."/>
            <person name="Jogler C."/>
        </authorList>
    </citation>
    <scope>NUCLEOTIDE SEQUENCE [LARGE SCALE GENOMIC DNA]</scope>
    <source>
        <strain evidence="1 2">Pan181</strain>
    </source>
</reference>
<evidence type="ECO:0000313" key="2">
    <source>
        <dbReference type="Proteomes" id="UP000315750"/>
    </source>
</evidence>
<protein>
    <submittedName>
        <fullName evidence="1">Uncharacterized protein</fullName>
    </submittedName>
</protein>
<name>A0A518APP6_9BACT</name>
<evidence type="ECO:0000313" key="1">
    <source>
        <dbReference type="EMBL" id="QDU56681.1"/>
    </source>
</evidence>
<accession>A0A518APP6</accession>
<keyword evidence="2" id="KW-1185">Reference proteome</keyword>
<organism evidence="1 2">
    <name type="scientific">Aeoliella mucimassa</name>
    <dbReference type="NCBI Taxonomy" id="2527972"/>
    <lineage>
        <taxon>Bacteria</taxon>
        <taxon>Pseudomonadati</taxon>
        <taxon>Planctomycetota</taxon>
        <taxon>Planctomycetia</taxon>
        <taxon>Pirellulales</taxon>
        <taxon>Lacipirellulaceae</taxon>
        <taxon>Aeoliella</taxon>
    </lineage>
</organism>